<name>A0A3P6E8B4_BRAOL</name>
<sequence length="90" mass="9872">MDDVHHSSLGVYANVTFRVHGIFGSRQTHEAPSGALVIVALVEDDHLFDDTMADANGNDFMVMEDDELLGDGLQTYHPMEEEDNNAHGDA</sequence>
<proteinExistence type="predicted"/>
<dbReference type="AlphaFoldDB" id="A0A3P6E8B4"/>
<accession>A0A3P6E8B4</accession>
<gene>
    <name evidence="1" type="ORF">BOLC7T41600H</name>
</gene>
<dbReference type="EMBL" id="LR031876">
    <property type="protein sequence ID" value="VDD36040.1"/>
    <property type="molecule type" value="Genomic_DNA"/>
</dbReference>
<protein>
    <submittedName>
        <fullName evidence="1">Uncharacterized protein</fullName>
    </submittedName>
</protein>
<reference evidence="1" key="1">
    <citation type="submission" date="2018-11" db="EMBL/GenBank/DDBJ databases">
        <authorList>
            <consortium name="Genoscope - CEA"/>
            <person name="William W."/>
        </authorList>
    </citation>
    <scope>NUCLEOTIDE SEQUENCE</scope>
</reference>
<organism evidence="1">
    <name type="scientific">Brassica oleracea</name>
    <name type="common">Wild cabbage</name>
    <dbReference type="NCBI Taxonomy" id="3712"/>
    <lineage>
        <taxon>Eukaryota</taxon>
        <taxon>Viridiplantae</taxon>
        <taxon>Streptophyta</taxon>
        <taxon>Embryophyta</taxon>
        <taxon>Tracheophyta</taxon>
        <taxon>Spermatophyta</taxon>
        <taxon>Magnoliopsida</taxon>
        <taxon>eudicotyledons</taxon>
        <taxon>Gunneridae</taxon>
        <taxon>Pentapetalae</taxon>
        <taxon>rosids</taxon>
        <taxon>malvids</taxon>
        <taxon>Brassicales</taxon>
        <taxon>Brassicaceae</taxon>
        <taxon>Brassiceae</taxon>
        <taxon>Brassica</taxon>
    </lineage>
</organism>
<evidence type="ECO:0000313" key="1">
    <source>
        <dbReference type="EMBL" id="VDD36040.1"/>
    </source>
</evidence>